<dbReference type="Gene3D" id="3.30.470.20">
    <property type="entry name" value="ATP-grasp fold, B domain"/>
    <property type="match status" value="1"/>
</dbReference>
<evidence type="ECO:0000313" key="12">
    <source>
        <dbReference type="EMBL" id="PZR13936.1"/>
    </source>
</evidence>
<dbReference type="GO" id="GO:0005737">
    <property type="term" value="C:cytoplasm"/>
    <property type="evidence" value="ECO:0007669"/>
    <property type="project" value="TreeGrafter"/>
</dbReference>
<feature type="domain" description="ATP-grasp" evidence="11">
    <location>
        <begin position="103"/>
        <end position="287"/>
    </location>
</feature>
<dbReference type="GO" id="GO:0009432">
    <property type="term" value="P:SOS response"/>
    <property type="evidence" value="ECO:0007669"/>
    <property type="project" value="TreeGrafter"/>
</dbReference>
<comment type="cofactor">
    <cofactor evidence="1">
        <name>Mn(2+)</name>
        <dbReference type="ChEBI" id="CHEBI:29035"/>
    </cofactor>
</comment>
<keyword evidence="5 10" id="KW-0547">Nucleotide-binding</keyword>
<comment type="caution">
    <text evidence="12">The sequence shown here is derived from an EMBL/GenBank/DDBJ whole genome shotgun (WGS) entry which is preliminary data.</text>
</comment>
<evidence type="ECO:0000256" key="6">
    <source>
        <dbReference type="ARBA" id="ARBA00022840"/>
    </source>
</evidence>
<evidence type="ECO:0000256" key="2">
    <source>
        <dbReference type="ARBA" id="ARBA00001946"/>
    </source>
</evidence>
<reference evidence="12 13" key="1">
    <citation type="submission" date="2017-08" db="EMBL/GenBank/DDBJ databases">
        <title>Infants hospitalized years apart are colonized by the same room-sourced microbial strains.</title>
        <authorList>
            <person name="Brooks B."/>
            <person name="Olm M.R."/>
            <person name="Firek B.A."/>
            <person name="Baker R."/>
            <person name="Thomas B.C."/>
            <person name="Morowitz M.J."/>
            <person name="Banfield J.F."/>
        </authorList>
    </citation>
    <scope>NUCLEOTIDE SEQUENCE [LARGE SCALE GENOMIC DNA]</scope>
    <source>
        <strain evidence="12">S2_003_000_R2_14</strain>
    </source>
</reference>
<proteinExistence type="predicted"/>
<evidence type="ECO:0000256" key="10">
    <source>
        <dbReference type="PROSITE-ProRule" id="PRU00409"/>
    </source>
</evidence>
<evidence type="ECO:0000256" key="3">
    <source>
        <dbReference type="ARBA" id="ARBA00022598"/>
    </source>
</evidence>
<dbReference type="PANTHER" id="PTHR21621">
    <property type="entry name" value="RIBOSOMAL PROTEIN S6 MODIFICATION PROTEIN"/>
    <property type="match status" value="1"/>
</dbReference>
<keyword evidence="3 12" id="KW-0436">Ligase</keyword>
<dbReference type="EMBL" id="QFQP01000008">
    <property type="protein sequence ID" value="PZR13936.1"/>
    <property type="molecule type" value="Genomic_DNA"/>
</dbReference>
<dbReference type="AlphaFoldDB" id="A0A2W5TMA6"/>
<evidence type="ECO:0000256" key="1">
    <source>
        <dbReference type="ARBA" id="ARBA00001936"/>
    </source>
</evidence>
<dbReference type="InterPro" id="IPR011761">
    <property type="entry name" value="ATP-grasp"/>
</dbReference>
<evidence type="ECO:0000256" key="7">
    <source>
        <dbReference type="ARBA" id="ARBA00022842"/>
    </source>
</evidence>
<organism evidence="12 13">
    <name type="scientific">Archangium gephyra</name>
    <dbReference type="NCBI Taxonomy" id="48"/>
    <lineage>
        <taxon>Bacteria</taxon>
        <taxon>Pseudomonadati</taxon>
        <taxon>Myxococcota</taxon>
        <taxon>Myxococcia</taxon>
        <taxon>Myxococcales</taxon>
        <taxon>Cystobacterineae</taxon>
        <taxon>Archangiaceae</taxon>
        <taxon>Archangium</taxon>
    </lineage>
</organism>
<comment type="cofactor">
    <cofactor evidence="2">
        <name>Mg(2+)</name>
        <dbReference type="ChEBI" id="CHEBI:18420"/>
    </cofactor>
</comment>
<dbReference type="InterPro" id="IPR013815">
    <property type="entry name" value="ATP_grasp_subdomain_1"/>
</dbReference>
<dbReference type="Gene3D" id="3.40.50.20">
    <property type="match status" value="1"/>
</dbReference>
<dbReference type="GO" id="GO:0046872">
    <property type="term" value="F:metal ion binding"/>
    <property type="evidence" value="ECO:0007669"/>
    <property type="project" value="UniProtKB-KW"/>
</dbReference>
<evidence type="ECO:0000256" key="5">
    <source>
        <dbReference type="ARBA" id="ARBA00022741"/>
    </source>
</evidence>
<dbReference type="PANTHER" id="PTHR21621:SF0">
    <property type="entry name" value="BETA-CITRYLGLUTAMATE SYNTHASE B-RELATED"/>
    <property type="match status" value="1"/>
</dbReference>
<dbReference type="Pfam" id="PF18030">
    <property type="entry name" value="Rimk_N"/>
    <property type="match status" value="1"/>
</dbReference>
<evidence type="ECO:0000256" key="4">
    <source>
        <dbReference type="ARBA" id="ARBA00022723"/>
    </source>
</evidence>
<dbReference type="Proteomes" id="UP000249061">
    <property type="component" value="Unassembled WGS sequence"/>
</dbReference>
<keyword evidence="8" id="KW-0648">Protein biosynthesis</keyword>
<name>A0A2W5TMA6_9BACT</name>
<dbReference type="SUPFAM" id="SSF56059">
    <property type="entry name" value="Glutathione synthetase ATP-binding domain-like"/>
    <property type="match status" value="1"/>
</dbReference>
<dbReference type="NCBIfam" id="TIGR00768">
    <property type="entry name" value="rimK_fam"/>
    <property type="match status" value="1"/>
</dbReference>
<dbReference type="Gene3D" id="3.30.1490.20">
    <property type="entry name" value="ATP-grasp fold, A domain"/>
    <property type="match status" value="1"/>
</dbReference>
<keyword evidence="7" id="KW-0460">Magnesium</keyword>
<dbReference type="Pfam" id="PF08443">
    <property type="entry name" value="RimK"/>
    <property type="match status" value="1"/>
</dbReference>
<evidence type="ECO:0000256" key="8">
    <source>
        <dbReference type="ARBA" id="ARBA00022917"/>
    </source>
</evidence>
<dbReference type="GO" id="GO:0006412">
    <property type="term" value="P:translation"/>
    <property type="evidence" value="ECO:0007669"/>
    <property type="project" value="UniProtKB-KW"/>
</dbReference>
<evidence type="ECO:0000256" key="9">
    <source>
        <dbReference type="ARBA" id="ARBA00023211"/>
    </source>
</evidence>
<dbReference type="GO" id="GO:0005524">
    <property type="term" value="F:ATP binding"/>
    <property type="evidence" value="ECO:0007669"/>
    <property type="project" value="UniProtKB-UniRule"/>
</dbReference>
<dbReference type="PROSITE" id="PS50975">
    <property type="entry name" value="ATP_GRASP"/>
    <property type="match status" value="1"/>
</dbReference>
<dbReference type="InterPro" id="IPR004666">
    <property type="entry name" value="Rp_bS6_RimK/Lys_biosynth_LsyX"/>
</dbReference>
<dbReference type="InterPro" id="IPR013651">
    <property type="entry name" value="ATP-grasp_RimK-type"/>
</dbReference>
<dbReference type="GO" id="GO:0018169">
    <property type="term" value="F:ribosomal S6-glutamic acid ligase activity"/>
    <property type="evidence" value="ECO:0007669"/>
    <property type="project" value="TreeGrafter"/>
</dbReference>
<keyword evidence="4" id="KW-0479">Metal-binding</keyword>
<accession>A0A2W5TMA6</accession>
<keyword evidence="6 10" id="KW-0067">ATP-binding</keyword>
<keyword evidence="9" id="KW-0464">Manganese</keyword>
<protein>
    <submittedName>
        <fullName evidence="12">RimK family alpha-L-glutamate ligase</fullName>
    </submittedName>
</protein>
<evidence type="ECO:0000259" key="11">
    <source>
        <dbReference type="PROSITE" id="PS50975"/>
    </source>
</evidence>
<gene>
    <name evidence="12" type="ORF">DI536_11435</name>
</gene>
<evidence type="ECO:0000313" key="13">
    <source>
        <dbReference type="Proteomes" id="UP000249061"/>
    </source>
</evidence>
<sequence>MKLVVLSRSRSIPSTRRLLDEAEARDHQVRVLNPTGVSVFLGEKPGLLYRGKRLRMPDLVIPRIASSIASYGLAVVDQFASSGAVVLNSARAIGLSRNPARCLQRLAAAGLRIPKTVMSREVGYLQSMVQDLGGVPVLVKLLAGSERRGVMVCESRQSLEAALEAVLGLGHNIVMQEYVRKAQRDVRVFVVGGQAIAAVSRRPRAGRLSRSLFRAAALEPCDLTESLRHAAETAARLTELEVCAVDLLELAKTGEARPFEINASPALPEMETVTGVNLARAIVLRAEALLKPEPVRGHTDGK</sequence>
<dbReference type="InterPro" id="IPR041107">
    <property type="entry name" value="Rimk_N"/>
</dbReference>